<accession>A0A077X129</accession>
<dbReference type="SMART" id="SM00717">
    <property type="entry name" value="SANT"/>
    <property type="match status" value="1"/>
</dbReference>
<sequence length="524" mass="59108">MSFLTVLKEAGEATLAAISFIQHTNSIHELLQDYTGNKRTINYIDHKTIRDLTLSENTNDIDWVEPAVDRLNIANFTMDVQSNNVQYDEAISNFFSLLIPRQLHDQQDIIDMFLDAVTTWTVAETRWPIDKHTTDVISIIKERLEDNLKGQSPSLCQRTLNAFDTRYKDLDSTALDVSILNSNERMKATWFKVLPMVLKAIDEKHNTSLYPMPDSRPAPHYQHSHQQHTNNSSRMSTSTHHTNPPSSSSSGASHYFSPINACNINSRFQEIDSRTSIHEDNNEIPDEPQTSGMKRSHNQQEADVATVDKRRRPEPVVRSEIPEEDDKESLELSSEDTYDGTLVSNPHSEYDSDANDSRENNNSSSEQQRPLNPINMLSPLAILNPNRDEPISASNASQKKGQGVVATDRVTRASSRLRASGSSDAPQQDDQGNNPSSSVSAFPSSDTSTKLRRRGRPWTKEEITALVRGIQLHGRKWAKIKAGNSYIFRDRTLDQLLYKARHIASQRVREGQPLGSFACMLPSR</sequence>
<gene>
    <name evidence="3" type="ORF">LRAMOSA05483</name>
</gene>
<dbReference type="EMBL" id="LK023379">
    <property type="protein sequence ID" value="CDS13305.1"/>
    <property type="molecule type" value="Genomic_DNA"/>
</dbReference>
<name>A0A077X129_9FUNG</name>
<evidence type="ECO:0000256" key="1">
    <source>
        <dbReference type="SAM" id="MobiDB-lite"/>
    </source>
</evidence>
<proteinExistence type="predicted"/>
<feature type="region of interest" description="Disordered" evidence="1">
    <location>
        <begin position="276"/>
        <end position="456"/>
    </location>
</feature>
<feature type="compositionally biased region" description="Polar residues" evidence="1">
    <location>
        <begin position="426"/>
        <end position="435"/>
    </location>
</feature>
<evidence type="ECO:0000259" key="2">
    <source>
        <dbReference type="SMART" id="SM00717"/>
    </source>
</evidence>
<evidence type="ECO:0000313" key="3">
    <source>
        <dbReference type="EMBL" id="CDS13305.1"/>
    </source>
</evidence>
<protein>
    <recommendedName>
        <fullName evidence="2">Myb-like domain-containing protein</fullName>
    </recommendedName>
</protein>
<feature type="compositionally biased region" description="Low complexity" evidence="1">
    <location>
        <begin position="412"/>
        <end position="425"/>
    </location>
</feature>
<dbReference type="AlphaFoldDB" id="A0A077X129"/>
<feature type="compositionally biased region" description="Low complexity" evidence="1">
    <location>
        <begin position="360"/>
        <end position="369"/>
    </location>
</feature>
<dbReference type="SUPFAM" id="SSF46689">
    <property type="entry name" value="Homeodomain-like"/>
    <property type="match status" value="1"/>
</dbReference>
<feature type="compositionally biased region" description="Acidic residues" evidence="1">
    <location>
        <begin position="322"/>
        <end position="338"/>
    </location>
</feature>
<feature type="compositionally biased region" description="Low complexity" evidence="1">
    <location>
        <begin position="236"/>
        <end position="254"/>
    </location>
</feature>
<dbReference type="Pfam" id="PF00249">
    <property type="entry name" value="Myb_DNA-binding"/>
    <property type="match status" value="1"/>
</dbReference>
<dbReference type="InterPro" id="IPR001005">
    <property type="entry name" value="SANT/Myb"/>
</dbReference>
<feature type="domain" description="Myb-like" evidence="2">
    <location>
        <begin position="454"/>
        <end position="506"/>
    </location>
</feature>
<dbReference type="CDD" id="cd11660">
    <property type="entry name" value="SANT_TRF"/>
    <property type="match status" value="1"/>
</dbReference>
<dbReference type="Gene3D" id="1.10.10.60">
    <property type="entry name" value="Homeodomain-like"/>
    <property type="match status" value="1"/>
</dbReference>
<feature type="compositionally biased region" description="Basic and acidic residues" evidence="1">
    <location>
        <begin position="306"/>
        <end position="321"/>
    </location>
</feature>
<organism evidence="3">
    <name type="scientific">Lichtheimia ramosa</name>
    <dbReference type="NCBI Taxonomy" id="688394"/>
    <lineage>
        <taxon>Eukaryota</taxon>
        <taxon>Fungi</taxon>
        <taxon>Fungi incertae sedis</taxon>
        <taxon>Mucoromycota</taxon>
        <taxon>Mucoromycotina</taxon>
        <taxon>Mucoromycetes</taxon>
        <taxon>Mucorales</taxon>
        <taxon>Lichtheimiaceae</taxon>
        <taxon>Lichtheimia</taxon>
    </lineage>
</organism>
<dbReference type="OrthoDB" id="2294286at2759"/>
<dbReference type="InterPro" id="IPR009057">
    <property type="entry name" value="Homeodomain-like_sf"/>
</dbReference>
<feature type="region of interest" description="Disordered" evidence="1">
    <location>
        <begin position="208"/>
        <end position="254"/>
    </location>
</feature>
<reference evidence="3" key="1">
    <citation type="journal article" date="2014" name="Genome Announc.">
        <title>De novo whole-genome sequence and genome annotation of Lichtheimia ramosa.</title>
        <authorList>
            <person name="Linde J."/>
            <person name="Schwartze V."/>
            <person name="Binder U."/>
            <person name="Lass-Florl C."/>
            <person name="Voigt K."/>
            <person name="Horn F."/>
        </authorList>
    </citation>
    <scope>NUCLEOTIDE SEQUENCE</scope>
    <source>
        <strain evidence="3">JMRC FSU:6197</strain>
    </source>
</reference>
<feature type="compositionally biased region" description="Low complexity" evidence="1">
    <location>
        <begin position="436"/>
        <end position="448"/>
    </location>
</feature>